<keyword evidence="1" id="KW-0732">Signal</keyword>
<dbReference type="PANTHER" id="PTHR10127:SF850">
    <property type="entry name" value="METALLOENDOPEPTIDASE"/>
    <property type="match status" value="1"/>
</dbReference>
<dbReference type="CDD" id="cd04327">
    <property type="entry name" value="ZnMc_MMP_like_3"/>
    <property type="match status" value="1"/>
</dbReference>
<keyword evidence="4" id="KW-1185">Reference proteome</keyword>
<dbReference type="Pfam" id="PF01400">
    <property type="entry name" value="Astacin"/>
    <property type="match status" value="1"/>
</dbReference>
<protein>
    <submittedName>
        <fullName evidence="3">Peptidase M12</fullName>
    </submittedName>
</protein>
<feature type="signal peptide" evidence="1">
    <location>
        <begin position="1"/>
        <end position="21"/>
    </location>
</feature>
<organism evidence="3 4">
    <name type="scientific">Sinomicrobium pectinilyticum</name>
    <dbReference type="NCBI Taxonomy" id="1084421"/>
    <lineage>
        <taxon>Bacteria</taxon>
        <taxon>Pseudomonadati</taxon>
        <taxon>Bacteroidota</taxon>
        <taxon>Flavobacteriia</taxon>
        <taxon>Flavobacteriales</taxon>
        <taxon>Flavobacteriaceae</taxon>
        <taxon>Sinomicrobium</taxon>
    </lineage>
</organism>
<evidence type="ECO:0000256" key="1">
    <source>
        <dbReference type="SAM" id="SignalP"/>
    </source>
</evidence>
<dbReference type="PROSITE" id="PS51257">
    <property type="entry name" value="PROKAR_LIPOPROTEIN"/>
    <property type="match status" value="1"/>
</dbReference>
<proteinExistence type="predicted"/>
<dbReference type="InterPro" id="IPR024079">
    <property type="entry name" value="MetalloPept_cat_dom_sf"/>
</dbReference>
<dbReference type="AlphaFoldDB" id="A0A3N0DQL2"/>
<dbReference type="EMBL" id="RJTM01000154">
    <property type="protein sequence ID" value="RNL77935.1"/>
    <property type="molecule type" value="Genomic_DNA"/>
</dbReference>
<dbReference type="GO" id="GO:0006508">
    <property type="term" value="P:proteolysis"/>
    <property type="evidence" value="ECO:0007669"/>
    <property type="project" value="InterPro"/>
</dbReference>
<dbReference type="Proteomes" id="UP000267469">
    <property type="component" value="Unassembled WGS sequence"/>
</dbReference>
<evidence type="ECO:0000313" key="4">
    <source>
        <dbReference type="Proteomes" id="UP000267469"/>
    </source>
</evidence>
<dbReference type="GO" id="GO:0008270">
    <property type="term" value="F:zinc ion binding"/>
    <property type="evidence" value="ECO:0007669"/>
    <property type="project" value="InterPro"/>
</dbReference>
<dbReference type="Gene3D" id="3.40.390.10">
    <property type="entry name" value="Collagenase (Catalytic Domain)"/>
    <property type="match status" value="1"/>
</dbReference>
<name>A0A3N0DQL2_SINP1</name>
<feature type="domain" description="Peptidase metallopeptidase" evidence="2">
    <location>
        <begin position="64"/>
        <end position="208"/>
    </location>
</feature>
<dbReference type="InterPro" id="IPR001506">
    <property type="entry name" value="Peptidase_M12A"/>
</dbReference>
<gene>
    <name evidence="3" type="ORF">ED312_20305</name>
</gene>
<dbReference type="GO" id="GO:0004222">
    <property type="term" value="F:metalloendopeptidase activity"/>
    <property type="evidence" value="ECO:0007669"/>
    <property type="project" value="InterPro"/>
</dbReference>
<sequence>MKRPFLLALILSLVFISCSTEDEIGEGVNNREGTPVLSAEERAGIRMCHEVYPEGVTPRAVAMTEKVWPIGSTITVKLDTAASRYVREKVEQYAREWTKYANIGFKFVTEGEADIRVTFKAGKGSYSYIGTDAKFFKNQETMNLGWFDDKTSDKEFSRTTIHEFGHALGLNHEHQHPEVDIPWDKPKVYEYYSGAPNYWSREKVDLNLFSPISKSESQFSEYDPLSIMHYSVDNALTTGDFEIGWNTELSDTDKTFIGELYPFGEWEW</sequence>
<evidence type="ECO:0000259" key="2">
    <source>
        <dbReference type="SMART" id="SM00235"/>
    </source>
</evidence>
<dbReference type="SMART" id="SM00235">
    <property type="entry name" value="ZnMc"/>
    <property type="match status" value="1"/>
</dbReference>
<dbReference type="InterPro" id="IPR006026">
    <property type="entry name" value="Peptidase_Metallo"/>
</dbReference>
<dbReference type="SUPFAM" id="SSF55486">
    <property type="entry name" value="Metalloproteases ('zincins'), catalytic domain"/>
    <property type="match status" value="1"/>
</dbReference>
<dbReference type="PANTHER" id="PTHR10127">
    <property type="entry name" value="DISCOIDIN, CUB, EGF, LAMININ , AND ZINC METALLOPROTEASE DOMAIN CONTAINING"/>
    <property type="match status" value="1"/>
</dbReference>
<dbReference type="RefSeq" id="WP_123217855.1">
    <property type="nucleotide sequence ID" value="NZ_RJTM01000154.1"/>
</dbReference>
<evidence type="ECO:0000313" key="3">
    <source>
        <dbReference type="EMBL" id="RNL77935.1"/>
    </source>
</evidence>
<comment type="caution">
    <text evidence="3">The sequence shown here is derived from an EMBL/GenBank/DDBJ whole genome shotgun (WGS) entry which is preliminary data.</text>
</comment>
<feature type="chain" id="PRO_5018333814" evidence="1">
    <location>
        <begin position="22"/>
        <end position="268"/>
    </location>
</feature>
<dbReference type="OrthoDB" id="3669864at2"/>
<accession>A0A3N0DQL2</accession>
<reference evidence="3 4" key="1">
    <citation type="submission" date="2018-10" db="EMBL/GenBank/DDBJ databases">
        <title>Sinomicrobium pectinilyticum sp. nov., a pectinase-producing bacterium isolated from alkaline and saline soil, and emended description of the genus Sinomicrobium.</title>
        <authorList>
            <person name="Cheng B."/>
            <person name="Li C."/>
            <person name="Lai Q."/>
            <person name="Du M."/>
            <person name="Shao Z."/>
            <person name="Xu P."/>
            <person name="Yang C."/>
        </authorList>
    </citation>
    <scope>NUCLEOTIDE SEQUENCE [LARGE SCALE GENOMIC DNA]</scope>
    <source>
        <strain evidence="3 4">5DNS001</strain>
    </source>
</reference>